<evidence type="ECO:0000313" key="4">
    <source>
        <dbReference type="Proteomes" id="UP000321947"/>
    </source>
</evidence>
<comment type="caution">
    <text evidence="2">The sequence shown here is derived from an EMBL/GenBank/DDBJ whole genome shotgun (WGS) entry which is preliminary data.</text>
</comment>
<evidence type="ECO:0000313" key="1">
    <source>
        <dbReference type="EMBL" id="KAA0035429.1"/>
    </source>
</evidence>
<proteinExistence type="predicted"/>
<organism evidence="2 4">
    <name type="scientific">Cucumis melo var. makuwa</name>
    <name type="common">Oriental melon</name>
    <dbReference type="NCBI Taxonomy" id="1194695"/>
    <lineage>
        <taxon>Eukaryota</taxon>
        <taxon>Viridiplantae</taxon>
        <taxon>Streptophyta</taxon>
        <taxon>Embryophyta</taxon>
        <taxon>Tracheophyta</taxon>
        <taxon>Spermatophyta</taxon>
        <taxon>Magnoliopsida</taxon>
        <taxon>eudicotyledons</taxon>
        <taxon>Gunneridae</taxon>
        <taxon>Pentapetalae</taxon>
        <taxon>rosids</taxon>
        <taxon>fabids</taxon>
        <taxon>Cucurbitales</taxon>
        <taxon>Cucurbitaceae</taxon>
        <taxon>Benincaseae</taxon>
        <taxon>Cucumis</taxon>
    </lineage>
</organism>
<dbReference type="PANTHER" id="PTHR33067:SF9">
    <property type="entry name" value="RNA-DIRECTED DNA POLYMERASE"/>
    <property type="match status" value="1"/>
</dbReference>
<sequence>MSSYIKFLKDILAKKRKINDFETVALTQATNDDFKNGVPEKMTDPRSFTVSYSKGGMDLGCALCDLGASINLMPLSIFKKVGIGEGKIEDVLVKVDKFLFSEDFVILDYKADRKVPIILGRPFLSTSCTLIGVHQGELTMHFNDEEIKFNVVKPMKFPSDVENYSAIKSFGWDYCEEEAYYELFNT</sequence>
<reference evidence="3 4" key="1">
    <citation type="submission" date="2019-08" db="EMBL/GenBank/DDBJ databases">
        <title>Draft genome sequences of two oriental melons (Cucumis melo L. var makuwa).</title>
        <authorList>
            <person name="Kwon S.-Y."/>
        </authorList>
    </citation>
    <scope>NUCLEOTIDE SEQUENCE [LARGE SCALE GENOMIC DNA]</scope>
    <source>
        <strain evidence="4">cv. Chang Bougi</strain>
        <strain evidence="3">cv. SW 3</strain>
        <tissue evidence="2">Leaf</tissue>
    </source>
</reference>
<name>A0A5D3DPZ2_CUCMM</name>
<dbReference type="OrthoDB" id="1934381at2759"/>
<accession>A0A5D3DPZ2</accession>
<evidence type="ECO:0000313" key="3">
    <source>
        <dbReference type="Proteomes" id="UP000321393"/>
    </source>
</evidence>
<evidence type="ECO:0000313" key="2">
    <source>
        <dbReference type="EMBL" id="TYK25723.1"/>
    </source>
</evidence>
<gene>
    <name evidence="2" type="ORF">E5676_scaffold862G00150</name>
    <name evidence="1" type="ORF">E6C27_scaffold285G00480</name>
</gene>
<dbReference type="PANTHER" id="PTHR33067">
    <property type="entry name" value="RNA-DIRECTED DNA POLYMERASE-RELATED"/>
    <property type="match status" value="1"/>
</dbReference>
<dbReference type="InterPro" id="IPR021109">
    <property type="entry name" value="Peptidase_aspartic_dom_sf"/>
</dbReference>
<dbReference type="EMBL" id="SSTD01003772">
    <property type="protein sequence ID" value="TYK25723.1"/>
    <property type="molecule type" value="Genomic_DNA"/>
</dbReference>
<protein>
    <submittedName>
        <fullName evidence="2">Uncharacterized protein</fullName>
    </submittedName>
</protein>
<dbReference type="EMBL" id="SSTE01019907">
    <property type="protein sequence ID" value="KAA0035429.1"/>
    <property type="molecule type" value="Genomic_DNA"/>
</dbReference>
<dbReference type="Proteomes" id="UP000321393">
    <property type="component" value="Unassembled WGS sequence"/>
</dbReference>
<dbReference type="Proteomes" id="UP000321947">
    <property type="component" value="Unassembled WGS sequence"/>
</dbReference>
<dbReference type="Gene3D" id="2.40.70.10">
    <property type="entry name" value="Acid Proteases"/>
    <property type="match status" value="2"/>
</dbReference>
<dbReference type="CDD" id="cd00303">
    <property type="entry name" value="retropepsin_like"/>
    <property type="match status" value="1"/>
</dbReference>
<dbReference type="AlphaFoldDB" id="A0A5D3DPZ2"/>